<keyword evidence="2" id="KW-1185">Reference proteome</keyword>
<accession>A0A316HJX8</accession>
<protein>
    <submittedName>
        <fullName evidence="1">Uncharacterized protein</fullName>
    </submittedName>
</protein>
<dbReference type="EMBL" id="QGHA01000001">
    <property type="protein sequence ID" value="PWK80340.1"/>
    <property type="molecule type" value="Genomic_DNA"/>
</dbReference>
<evidence type="ECO:0000313" key="1">
    <source>
        <dbReference type="EMBL" id="PWK80340.1"/>
    </source>
</evidence>
<dbReference type="AlphaFoldDB" id="A0A316HJX8"/>
<gene>
    <name evidence="1" type="ORF">LX99_00805</name>
</gene>
<dbReference type="Proteomes" id="UP000245678">
    <property type="component" value="Unassembled WGS sequence"/>
</dbReference>
<dbReference type="RefSeq" id="WP_109606586.1">
    <property type="nucleotide sequence ID" value="NZ_QGHA01000001.1"/>
</dbReference>
<dbReference type="InterPro" id="IPR029044">
    <property type="entry name" value="Nucleotide-diphossugar_trans"/>
</dbReference>
<comment type="caution">
    <text evidence="1">The sequence shown here is derived from an EMBL/GenBank/DDBJ whole genome shotgun (WGS) entry which is preliminary data.</text>
</comment>
<dbReference type="Gene3D" id="3.90.550.10">
    <property type="entry name" value="Spore Coat Polysaccharide Biosynthesis Protein SpsA, Chain A"/>
    <property type="match status" value="1"/>
</dbReference>
<name>A0A316HJX8_9SPHI</name>
<organism evidence="1 2">
    <name type="scientific">Mucilaginibacter oryzae</name>
    <dbReference type="NCBI Taxonomy" id="468058"/>
    <lineage>
        <taxon>Bacteria</taxon>
        <taxon>Pseudomonadati</taxon>
        <taxon>Bacteroidota</taxon>
        <taxon>Sphingobacteriia</taxon>
        <taxon>Sphingobacteriales</taxon>
        <taxon>Sphingobacteriaceae</taxon>
        <taxon>Mucilaginibacter</taxon>
    </lineage>
</organism>
<proteinExistence type="predicted"/>
<evidence type="ECO:0000313" key="2">
    <source>
        <dbReference type="Proteomes" id="UP000245678"/>
    </source>
</evidence>
<dbReference type="SUPFAM" id="SSF53448">
    <property type="entry name" value="Nucleotide-diphospho-sugar transferases"/>
    <property type="match status" value="1"/>
</dbReference>
<sequence length="566" mass="65703">MIYLSAQPDEYYFIWQLQLQLFNFVQLGIPRENIHILIGYDHKRGLSKDFQALIDEHPDVNIHAYSDTRKSKAYIPSIRPHIIAKHFLAFPELQHEALFYHDSDILFSSLPDFRALNEDEKWYCSDTRGYLSAEYIKSTIGIAVFCDACAAVGVTPAMIEFHDDNAGGAQYLMKKVSVLFWEKVERDCADIFSIFEGSNDSIGFCNRQNDNRIQSWCADMWAIWWNAIFFGISFEISKELDFSWAGSPIREWQSKKILHYTGSAEKGDKTIFRKNNYIRYSPFHDDFSGISKQNCSFPLIKLIEEFNQAQQHKRCDLTDVTFVFVTRIQSDVHLENLLTVIKHLTLTYITNMIVIEADEKQMISPEAFSEKIDYRFFYDENPEFHLTRYNNLAVARANTEFIVLCDNACALLPDKQIMQGISILRSENISIVSPYEGYLLNVDILLKMLFMYSQDLALLEENINKLKTISRRSYAGMIMVKKEDFLFSGGDNENIVSPGPQVLERIKRMQILGFNLKRIPGNLYWLSTNTKEGHTPQADDASMLEYLKICSFTRNELVEYIETWPQ</sequence>
<reference evidence="1 2" key="1">
    <citation type="submission" date="2018-05" db="EMBL/GenBank/DDBJ databases">
        <title>Genomic Encyclopedia of Archaeal and Bacterial Type Strains, Phase II (KMG-II): from individual species to whole genera.</title>
        <authorList>
            <person name="Goeker M."/>
        </authorList>
    </citation>
    <scope>NUCLEOTIDE SEQUENCE [LARGE SCALE GENOMIC DNA]</scope>
    <source>
        <strain evidence="1 2">DSM 19975</strain>
    </source>
</reference>